<name>A0A401U7T8_9BACT</name>
<keyword evidence="2" id="KW-1185">Reference proteome</keyword>
<gene>
    <name evidence="1" type="ORF">SanaruYs_11640</name>
</gene>
<accession>A0A401U7T8</accession>
<reference evidence="1 2" key="1">
    <citation type="submission" date="2018-11" db="EMBL/GenBank/DDBJ databases">
        <title>Chryseotalea sanarue gen. nov., sp., nov., a member of the family Cytophagaceae, isolated from a brackish lake in Hamamatsu Japan.</title>
        <authorList>
            <person name="Maejima Y."/>
            <person name="Iino T."/>
            <person name="Muraguchi Y."/>
            <person name="Fukuda K."/>
            <person name="Ohkuma M."/>
            <person name="Moriuchi R."/>
            <person name="Dohra H."/>
            <person name="Kimbara K."/>
            <person name="Shintani M."/>
        </authorList>
    </citation>
    <scope>NUCLEOTIDE SEQUENCE [LARGE SCALE GENOMIC DNA]</scope>
    <source>
        <strain evidence="1 2">Ys</strain>
    </source>
</reference>
<evidence type="ECO:0008006" key="3">
    <source>
        <dbReference type="Google" id="ProtNLM"/>
    </source>
</evidence>
<dbReference type="RefSeq" id="WP_127121597.1">
    <property type="nucleotide sequence ID" value="NZ_BHXQ01000002.1"/>
</dbReference>
<comment type="caution">
    <text evidence="1">The sequence shown here is derived from an EMBL/GenBank/DDBJ whole genome shotgun (WGS) entry which is preliminary data.</text>
</comment>
<dbReference type="OrthoDB" id="9798438at2"/>
<dbReference type="AlphaFoldDB" id="A0A401U7T8"/>
<dbReference type="SUPFAM" id="SSF50956">
    <property type="entry name" value="Thermostable phytase (3-phytase)"/>
    <property type="match status" value="1"/>
</dbReference>
<proteinExistence type="predicted"/>
<dbReference type="EMBL" id="BHXQ01000002">
    <property type="protein sequence ID" value="GCC50945.1"/>
    <property type="molecule type" value="Genomic_DNA"/>
</dbReference>
<evidence type="ECO:0000313" key="1">
    <source>
        <dbReference type="EMBL" id="GCC50945.1"/>
    </source>
</evidence>
<protein>
    <recommendedName>
        <fullName evidence="3">PE-PGRS family protein</fullName>
    </recommendedName>
</protein>
<sequence>MRQNIILLSLVSLLFTACNKKPGQPVSDNTLFTSANGSNNLDNPKINEASGLDAGIVNKGKFWTHNDSAGDPEVYLIDSLGKHVGTVVLEGLVNRDWEDITVGSGPEKGKSYVYVAEIGDNNAVHDVKYIYRFEEPLLQQDQVLSITDIDTIAFQFDDGKRDSEALMIDDVTGDLYIFSKREKQISLYTLPFPQRTDTFLIATKQLTMPLTQIVGADFNTITGEVLLKNYDSVYYWKRNEAESIVELLRNKAQTLPYEPEPQGESICFDSHGKGYYTVSEEAKGVKPALLFYKRN</sequence>
<organism evidence="1 2">
    <name type="scientific">Chryseotalea sanaruensis</name>
    <dbReference type="NCBI Taxonomy" id="2482724"/>
    <lineage>
        <taxon>Bacteria</taxon>
        <taxon>Pseudomonadati</taxon>
        <taxon>Bacteroidota</taxon>
        <taxon>Cytophagia</taxon>
        <taxon>Cytophagales</taxon>
        <taxon>Chryseotaleaceae</taxon>
        <taxon>Chryseotalea</taxon>
    </lineage>
</organism>
<dbReference type="PROSITE" id="PS51257">
    <property type="entry name" value="PROKAR_LIPOPROTEIN"/>
    <property type="match status" value="1"/>
</dbReference>
<dbReference type="Proteomes" id="UP000288227">
    <property type="component" value="Unassembled WGS sequence"/>
</dbReference>
<evidence type="ECO:0000313" key="2">
    <source>
        <dbReference type="Proteomes" id="UP000288227"/>
    </source>
</evidence>